<keyword evidence="1" id="KW-0732">Signal</keyword>
<sequence length="105" mass="11465">MKSQFVLSIIAALLVGVAPAAFAQTGPAGDQGFPRQQVMPSIPSKDWKTGQLVPAYYRDRIYVIDRPQDHSLSAAGRGQKWLGINGDYVLANQNWKISKIVPGVK</sequence>
<dbReference type="Pfam" id="PF11776">
    <property type="entry name" value="RcnB"/>
    <property type="match status" value="1"/>
</dbReference>
<dbReference type="InterPro" id="IPR024572">
    <property type="entry name" value="RcnB"/>
</dbReference>
<name>A0A4R8L6C3_9BURK</name>
<dbReference type="RefSeq" id="WP_134196882.1">
    <property type="nucleotide sequence ID" value="NZ_JBHLUW010000040.1"/>
</dbReference>
<organism evidence="2 3">
    <name type="scientific">Paraburkholderia rhizosphaerae</name>
    <dbReference type="NCBI Taxonomy" id="480658"/>
    <lineage>
        <taxon>Bacteria</taxon>
        <taxon>Pseudomonadati</taxon>
        <taxon>Pseudomonadota</taxon>
        <taxon>Betaproteobacteria</taxon>
        <taxon>Burkholderiales</taxon>
        <taxon>Burkholderiaceae</taxon>
        <taxon>Paraburkholderia</taxon>
    </lineage>
</organism>
<accession>A0A4R8L6C3</accession>
<dbReference type="AlphaFoldDB" id="A0A4R8L6C3"/>
<dbReference type="EMBL" id="SORE01000033">
    <property type="protein sequence ID" value="TDY38206.1"/>
    <property type="molecule type" value="Genomic_DNA"/>
</dbReference>
<evidence type="ECO:0000256" key="1">
    <source>
        <dbReference type="SAM" id="SignalP"/>
    </source>
</evidence>
<gene>
    <name evidence="2" type="ORF">BX592_1337</name>
</gene>
<reference evidence="2 3" key="1">
    <citation type="submission" date="2019-03" db="EMBL/GenBank/DDBJ databases">
        <title>Genomic Encyclopedia of Type Strains, Phase III (KMG-III): the genomes of soil and plant-associated and newly described type strains.</title>
        <authorList>
            <person name="Whitman W."/>
        </authorList>
    </citation>
    <scope>NUCLEOTIDE SEQUENCE [LARGE SCALE GENOMIC DNA]</scope>
    <source>
        <strain evidence="2 3">LMG 29544</strain>
    </source>
</reference>
<keyword evidence="3" id="KW-1185">Reference proteome</keyword>
<proteinExistence type="predicted"/>
<dbReference type="Gene3D" id="3.10.450.160">
    <property type="entry name" value="inner membrane protein cigr"/>
    <property type="match status" value="1"/>
</dbReference>
<protein>
    <submittedName>
        <fullName evidence="2">Nickel/cobalt transporter regulator</fullName>
    </submittedName>
</protein>
<comment type="caution">
    <text evidence="2">The sequence shown here is derived from an EMBL/GenBank/DDBJ whole genome shotgun (WGS) entry which is preliminary data.</text>
</comment>
<feature type="chain" id="PRO_5020654064" evidence="1">
    <location>
        <begin position="24"/>
        <end position="105"/>
    </location>
</feature>
<feature type="signal peptide" evidence="1">
    <location>
        <begin position="1"/>
        <end position="23"/>
    </location>
</feature>
<evidence type="ECO:0000313" key="3">
    <source>
        <dbReference type="Proteomes" id="UP000295509"/>
    </source>
</evidence>
<evidence type="ECO:0000313" key="2">
    <source>
        <dbReference type="EMBL" id="TDY38206.1"/>
    </source>
</evidence>
<dbReference type="OrthoDB" id="6687316at2"/>
<dbReference type="Proteomes" id="UP000295509">
    <property type="component" value="Unassembled WGS sequence"/>
</dbReference>